<dbReference type="EMBL" id="VIFM01000038">
    <property type="protein sequence ID" value="TQF15695.1"/>
    <property type="molecule type" value="Genomic_DNA"/>
</dbReference>
<accession>A0A540X361</accession>
<dbReference type="RefSeq" id="WP_141642680.1">
    <property type="nucleotide sequence ID" value="NZ_VIFM01000038.1"/>
</dbReference>
<dbReference type="Proteomes" id="UP000315369">
    <property type="component" value="Unassembled WGS sequence"/>
</dbReference>
<organism evidence="2 3">
    <name type="scientific">Myxococcus llanfairpwllgwyngyllgogerychwyrndrobwllllantysiliogogogochensis</name>
    <dbReference type="NCBI Taxonomy" id="2590453"/>
    <lineage>
        <taxon>Bacteria</taxon>
        <taxon>Pseudomonadati</taxon>
        <taxon>Myxococcota</taxon>
        <taxon>Myxococcia</taxon>
        <taxon>Myxococcales</taxon>
        <taxon>Cystobacterineae</taxon>
        <taxon>Myxococcaceae</taxon>
        <taxon>Myxococcus</taxon>
    </lineage>
</organism>
<dbReference type="AlphaFoldDB" id="A0A540X361"/>
<dbReference type="OrthoDB" id="5383236at2"/>
<comment type="caution">
    <text evidence="2">The sequence shown here is derived from an EMBL/GenBank/DDBJ whole genome shotgun (WGS) entry which is preliminary data.</text>
</comment>
<evidence type="ECO:0000313" key="2">
    <source>
        <dbReference type="EMBL" id="TQF15695.1"/>
    </source>
</evidence>
<sequence>MSSRVLLSALPALLGALLLQATPASAQVGTTDLTCSGGAYQTWEPGLRLSNRRVTATNYTSYDTCTSNDTLVTSGVLVATTELSTSCGGNLGPSETTVTWDDGSVSTFALKGAGVDVINGARVFVSVGLVTGGRFQGDAVMMTQAMSPLDLTPCLYPSGLTALSGPSTLRLTRLF</sequence>
<evidence type="ECO:0000256" key="1">
    <source>
        <dbReference type="SAM" id="SignalP"/>
    </source>
</evidence>
<reference evidence="2 3" key="1">
    <citation type="submission" date="2019-06" db="EMBL/GenBank/DDBJ databases">
        <authorList>
            <person name="Livingstone P."/>
            <person name="Whitworth D."/>
        </authorList>
    </citation>
    <scope>NUCLEOTIDE SEQUENCE [LARGE SCALE GENOMIC DNA]</scope>
    <source>
        <strain evidence="2 3">AM401</strain>
    </source>
</reference>
<keyword evidence="3" id="KW-1185">Reference proteome</keyword>
<feature type="signal peptide" evidence="1">
    <location>
        <begin position="1"/>
        <end position="26"/>
    </location>
</feature>
<gene>
    <name evidence="2" type="ORF">FJV41_12485</name>
</gene>
<protein>
    <recommendedName>
        <fullName evidence="4">Lipoprotein</fullName>
    </recommendedName>
</protein>
<keyword evidence="1" id="KW-0732">Signal</keyword>
<name>A0A540X361_9BACT</name>
<evidence type="ECO:0000313" key="3">
    <source>
        <dbReference type="Proteomes" id="UP000315369"/>
    </source>
</evidence>
<proteinExistence type="predicted"/>
<evidence type="ECO:0008006" key="4">
    <source>
        <dbReference type="Google" id="ProtNLM"/>
    </source>
</evidence>
<feature type="chain" id="PRO_5022116837" description="Lipoprotein" evidence="1">
    <location>
        <begin position="27"/>
        <end position="175"/>
    </location>
</feature>